<dbReference type="Gramene" id="KQJ81779">
    <property type="protein sequence ID" value="KQJ81779"/>
    <property type="gene ID" value="BRADI_5g03030v3"/>
</dbReference>
<dbReference type="PANTHER" id="PTHR35546">
    <property type="entry name" value="F-BOX PROTEIN INTERACTION DOMAIN PROTEIN-RELATED"/>
    <property type="match status" value="1"/>
</dbReference>
<dbReference type="AlphaFoldDB" id="A0A0Q3H191"/>
<dbReference type="FunCoup" id="A0A0Q3H191">
    <property type="interactions" value="90"/>
</dbReference>
<proteinExistence type="predicted"/>
<reference evidence="1 2" key="1">
    <citation type="journal article" date="2010" name="Nature">
        <title>Genome sequencing and analysis of the model grass Brachypodium distachyon.</title>
        <authorList>
            <consortium name="International Brachypodium Initiative"/>
        </authorList>
    </citation>
    <scope>NUCLEOTIDE SEQUENCE [LARGE SCALE GENOMIC DNA]</scope>
    <source>
        <strain evidence="1 2">Bd21</strain>
    </source>
</reference>
<evidence type="ECO:0000313" key="3">
    <source>
        <dbReference type="Proteomes" id="UP000008810"/>
    </source>
</evidence>
<keyword evidence="3" id="KW-1185">Reference proteome</keyword>
<dbReference type="PANTHER" id="PTHR35546:SF73">
    <property type="entry name" value="F-BOX DOMAIN-CONTAINING PROTEIN"/>
    <property type="match status" value="1"/>
</dbReference>
<accession>A0A0Q3H191</accession>
<dbReference type="Proteomes" id="UP000008810">
    <property type="component" value="Chromosome 5"/>
</dbReference>
<evidence type="ECO:0000313" key="1">
    <source>
        <dbReference type="EMBL" id="KQJ81779.1"/>
    </source>
</evidence>
<name>A0A0Q3H191_BRADI</name>
<dbReference type="OrthoDB" id="650045at2759"/>
<gene>
    <name evidence="1" type="ORF">BRADI_5g03030v3</name>
</gene>
<evidence type="ECO:0000313" key="2">
    <source>
        <dbReference type="EnsemblPlants" id="KQJ81779"/>
    </source>
</evidence>
<dbReference type="EMBL" id="CM000884">
    <property type="protein sequence ID" value="KQJ81779.1"/>
    <property type="molecule type" value="Genomic_DNA"/>
</dbReference>
<evidence type="ECO:0008006" key="4">
    <source>
        <dbReference type="Google" id="ProtNLM"/>
    </source>
</evidence>
<reference evidence="2" key="3">
    <citation type="submission" date="2018-08" db="UniProtKB">
        <authorList>
            <consortium name="EnsemblPlants"/>
        </authorList>
    </citation>
    <scope>IDENTIFICATION</scope>
    <source>
        <strain evidence="2">cv. Bd21</strain>
    </source>
</reference>
<organism evidence="1">
    <name type="scientific">Brachypodium distachyon</name>
    <name type="common">Purple false brome</name>
    <name type="synonym">Trachynia distachya</name>
    <dbReference type="NCBI Taxonomy" id="15368"/>
    <lineage>
        <taxon>Eukaryota</taxon>
        <taxon>Viridiplantae</taxon>
        <taxon>Streptophyta</taxon>
        <taxon>Embryophyta</taxon>
        <taxon>Tracheophyta</taxon>
        <taxon>Spermatophyta</taxon>
        <taxon>Magnoliopsida</taxon>
        <taxon>Liliopsida</taxon>
        <taxon>Poales</taxon>
        <taxon>Poaceae</taxon>
        <taxon>BOP clade</taxon>
        <taxon>Pooideae</taxon>
        <taxon>Stipodae</taxon>
        <taxon>Brachypodieae</taxon>
        <taxon>Brachypodium</taxon>
    </lineage>
</organism>
<sequence>MDAKFNLSDDHCSRGHYRTKLSKKVTAGLLYQSHGKSAIPLVSLSRNDGEIDGILADVPHYEHLELVDCCNGLALCKYRNSFTSPSICRFVVCNPAIRQWRIVPDTHCATDDPPCVTFLAFDPSWSPQFYVFNFHQRHHHHLILGTRKLEIFFSGCSAWLVDETWNSEITFSGRKPRLFLNGMLYLETTGHQVLAFEGLEAISNGIPPYHWTITLPDDSLYVCDFTHGCFCKSSGILHYALPDDNGRSIAVWSLDHAWHLWAWNVKCHLSMKDAFGRNDFVYYNDGGLDGESDWFWNCDYRIVALDLDRKLLLLFDQKTDNLLLYDISTGKLHEIRDSFQWPHNCYFYYVPCYSELPAQEQPSAY</sequence>
<dbReference type="EnsemblPlants" id="KQJ81779">
    <property type="protein sequence ID" value="KQJ81779"/>
    <property type="gene ID" value="BRADI_5g03030v3"/>
</dbReference>
<dbReference type="InParanoid" id="A0A0Q3H191"/>
<reference evidence="1" key="2">
    <citation type="submission" date="2017-06" db="EMBL/GenBank/DDBJ databases">
        <title>WGS assembly of Brachypodium distachyon.</title>
        <authorList>
            <consortium name="The International Brachypodium Initiative"/>
            <person name="Lucas S."/>
            <person name="Harmon-Smith M."/>
            <person name="Lail K."/>
            <person name="Tice H."/>
            <person name="Grimwood J."/>
            <person name="Bruce D."/>
            <person name="Barry K."/>
            <person name="Shu S."/>
            <person name="Lindquist E."/>
            <person name="Wang M."/>
            <person name="Pitluck S."/>
            <person name="Vogel J.P."/>
            <person name="Garvin D.F."/>
            <person name="Mockler T.C."/>
            <person name="Schmutz J."/>
            <person name="Rokhsar D."/>
            <person name="Bevan M.W."/>
        </authorList>
    </citation>
    <scope>NUCLEOTIDE SEQUENCE</scope>
    <source>
        <strain evidence="1">Bd21</strain>
    </source>
</reference>
<protein>
    <recommendedName>
        <fullName evidence="4">F-box associated domain-containing protein</fullName>
    </recommendedName>
</protein>
<dbReference type="InterPro" id="IPR055290">
    <property type="entry name" value="At3g26010-like"/>
</dbReference>